<dbReference type="RefSeq" id="WP_163820459.1">
    <property type="nucleotide sequence ID" value="NZ_JAAGOB010000013.1"/>
</dbReference>
<sequence length="174" mass="19003">MALAVCLLFDARSERAVRRLWDRLEEGGVPTLRSHTHGRHVPHLSYAVLREWCLDDVRSAVEQVPDGGPVELSFDGVGTFPRGRTWLIPAMDANVVARQARIAEALVATGAQLHHNYLPGAWIPHCTLAPRVQLAALPKIAAAVNDVVPLKVRADRAALIDSGTGERWPLGHIP</sequence>
<protein>
    <submittedName>
        <fullName evidence="1">2'-5' RNA ligase family protein</fullName>
    </submittedName>
</protein>
<evidence type="ECO:0000313" key="2">
    <source>
        <dbReference type="Proteomes" id="UP000469185"/>
    </source>
</evidence>
<dbReference type="Gene3D" id="3.90.1140.10">
    <property type="entry name" value="Cyclic phosphodiesterase"/>
    <property type="match status" value="1"/>
</dbReference>
<organism evidence="1 2">
    <name type="scientific">Phytoactinopolyspora alkaliphila</name>
    <dbReference type="NCBI Taxonomy" id="1783498"/>
    <lineage>
        <taxon>Bacteria</taxon>
        <taxon>Bacillati</taxon>
        <taxon>Actinomycetota</taxon>
        <taxon>Actinomycetes</taxon>
        <taxon>Jiangellales</taxon>
        <taxon>Jiangellaceae</taxon>
        <taxon>Phytoactinopolyspora</taxon>
    </lineage>
</organism>
<comment type="caution">
    <text evidence="1">The sequence shown here is derived from an EMBL/GenBank/DDBJ whole genome shotgun (WGS) entry which is preliminary data.</text>
</comment>
<keyword evidence="1" id="KW-0436">Ligase</keyword>
<name>A0A6N9YS52_9ACTN</name>
<dbReference type="SUPFAM" id="SSF55144">
    <property type="entry name" value="LigT-like"/>
    <property type="match status" value="1"/>
</dbReference>
<dbReference type="Pfam" id="PF13563">
    <property type="entry name" value="2_5_RNA_ligase2"/>
    <property type="match status" value="1"/>
</dbReference>
<dbReference type="InterPro" id="IPR009097">
    <property type="entry name" value="Cyclic_Pdiesterase"/>
</dbReference>
<proteinExistence type="predicted"/>
<gene>
    <name evidence="1" type="ORF">G1H11_20420</name>
</gene>
<keyword evidence="2" id="KW-1185">Reference proteome</keyword>
<dbReference type="EMBL" id="JAAGOB010000013">
    <property type="protein sequence ID" value="NED97668.1"/>
    <property type="molecule type" value="Genomic_DNA"/>
</dbReference>
<evidence type="ECO:0000313" key="1">
    <source>
        <dbReference type="EMBL" id="NED97668.1"/>
    </source>
</evidence>
<reference evidence="1 2" key="1">
    <citation type="submission" date="2020-02" db="EMBL/GenBank/DDBJ databases">
        <authorList>
            <person name="Li X.-J."/>
            <person name="Feng X.-M."/>
        </authorList>
    </citation>
    <scope>NUCLEOTIDE SEQUENCE [LARGE SCALE GENOMIC DNA]</scope>
    <source>
        <strain evidence="1 2">CGMCC 4.7225</strain>
    </source>
</reference>
<dbReference type="GO" id="GO:0016874">
    <property type="term" value="F:ligase activity"/>
    <property type="evidence" value="ECO:0007669"/>
    <property type="project" value="UniProtKB-KW"/>
</dbReference>
<dbReference type="Proteomes" id="UP000469185">
    <property type="component" value="Unassembled WGS sequence"/>
</dbReference>
<dbReference type="AlphaFoldDB" id="A0A6N9YS52"/>
<accession>A0A6N9YS52</accession>